<dbReference type="Pfam" id="PF07484">
    <property type="entry name" value="Collar"/>
    <property type="match status" value="1"/>
</dbReference>
<proteinExistence type="predicted"/>
<accession>A0ABW1J875</accession>
<dbReference type="Proteomes" id="UP001596302">
    <property type="component" value="Unassembled WGS sequence"/>
</dbReference>
<keyword evidence="4" id="KW-1185">Reference proteome</keyword>
<dbReference type="InterPro" id="IPR011083">
    <property type="entry name" value="Phage_tail_collar_dom"/>
</dbReference>
<evidence type="ECO:0000256" key="1">
    <source>
        <dbReference type="SAM" id="MobiDB-lite"/>
    </source>
</evidence>
<evidence type="ECO:0000259" key="2">
    <source>
        <dbReference type="Pfam" id="PF07484"/>
    </source>
</evidence>
<feature type="compositionally biased region" description="Low complexity" evidence="1">
    <location>
        <begin position="179"/>
        <end position="209"/>
    </location>
</feature>
<dbReference type="SUPFAM" id="SSF88874">
    <property type="entry name" value="Receptor-binding domain of short tail fibre protein gp12"/>
    <property type="match status" value="1"/>
</dbReference>
<gene>
    <name evidence="3" type="ORF">ACFQE5_22375</name>
</gene>
<feature type="compositionally biased region" description="Polar residues" evidence="1">
    <location>
        <begin position="165"/>
        <end position="178"/>
    </location>
</feature>
<evidence type="ECO:0000313" key="3">
    <source>
        <dbReference type="EMBL" id="MFC5996961.1"/>
    </source>
</evidence>
<dbReference type="Gene3D" id="3.90.1340.10">
    <property type="entry name" value="Phage tail collar domain"/>
    <property type="match status" value="1"/>
</dbReference>
<feature type="compositionally biased region" description="Gly residues" evidence="1">
    <location>
        <begin position="149"/>
        <end position="161"/>
    </location>
</feature>
<protein>
    <submittedName>
        <fullName evidence="3">Tail fiber protein</fullName>
    </submittedName>
</protein>
<dbReference type="InterPro" id="IPR037053">
    <property type="entry name" value="Phage_tail_collar_dom_sf"/>
</dbReference>
<comment type="caution">
    <text evidence="3">The sequence shown here is derived from an EMBL/GenBank/DDBJ whole genome shotgun (WGS) entry which is preliminary data.</text>
</comment>
<organism evidence="3 4">
    <name type="scientific">Pseudonocardia hispaniensis</name>
    <dbReference type="NCBI Taxonomy" id="904933"/>
    <lineage>
        <taxon>Bacteria</taxon>
        <taxon>Bacillati</taxon>
        <taxon>Actinomycetota</taxon>
        <taxon>Actinomycetes</taxon>
        <taxon>Pseudonocardiales</taxon>
        <taxon>Pseudonocardiaceae</taxon>
        <taxon>Pseudonocardia</taxon>
    </lineage>
</organism>
<feature type="domain" description="Phage tail collar" evidence="2">
    <location>
        <begin position="39"/>
        <end position="102"/>
    </location>
</feature>
<name>A0ABW1J875_9PSEU</name>
<sequence>MADDRPAESEIEKLARVERELTDLQSTIMARVARRPTGDIEPTLRKTPKPDTLFLQGQTVSRTTYAGLWQWVQDQGLVMAGLFTSGDGSTTFGLPDFRGRVPVGVGTLGSDTYTLGQLFGEARVTLTTAEMPSHGHSVSASTNSAGSHSHGGGTGSGGSHGGHNYQTFGTAGGSQFPTSQGSGSSDGSHSHSISSDGSHSHSVNVSQSNAGGGGAHENRPPSVAINWAIWT</sequence>
<reference evidence="4" key="1">
    <citation type="journal article" date="2019" name="Int. J. Syst. Evol. Microbiol.">
        <title>The Global Catalogue of Microorganisms (GCM) 10K type strain sequencing project: providing services to taxonomists for standard genome sequencing and annotation.</title>
        <authorList>
            <consortium name="The Broad Institute Genomics Platform"/>
            <consortium name="The Broad Institute Genome Sequencing Center for Infectious Disease"/>
            <person name="Wu L."/>
            <person name="Ma J."/>
        </authorList>
    </citation>
    <scope>NUCLEOTIDE SEQUENCE [LARGE SCALE GENOMIC DNA]</scope>
    <source>
        <strain evidence="4">CCM 8391</strain>
    </source>
</reference>
<feature type="compositionally biased region" description="Low complexity" evidence="1">
    <location>
        <begin position="136"/>
        <end position="148"/>
    </location>
</feature>
<dbReference type="EMBL" id="JBHSQW010000044">
    <property type="protein sequence ID" value="MFC5996961.1"/>
    <property type="molecule type" value="Genomic_DNA"/>
</dbReference>
<feature type="region of interest" description="Disordered" evidence="1">
    <location>
        <begin position="131"/>
        <end position="231"/>
    </location>
</feature>
<dbReference type="RefSeq" id="WP_379587842.1">
    <property type="nucleotide sequence ID" value="NZ_JBHSQW010000044.1"/>
</dbReference>
<evidence type="ECO:0000313" key="4">
    <source>
        <dbReference type="Proteomes" id="UP001596302"/>
    </source>
</evidence>